<dbReference type="GO" id="GO:0007234">
    <property type="term" value="P:osmosensory signaling via phosphorelay pathway"/>
    <property type="evidence" value="ECO:0007669"/>
    <property type="project" value="TreeGrafter"/>
</dbReference>
<dbReference type="InterPro" id="IPR005467">
    <property type="entry name" value="His_kinase_dom"/>
</dbReference>
<evidence type="ECO:0000256" key="5">
    <source>
        <dbReference type="ARBA" id="ARBA00022777"/>
    </source>
</evidence>
<reference evidence="8 9" key="1">
    <citation type="journal article" date="2014" name="Genome Announc.">
        <title>Draft Genome Sequence of Magnetospirillum sp. Strain SO-1, a Freshwater Magnetotactic Bacterium Isolated from the Ol'khovka River, Russia.</title>
        <authorList>
            <person name="Grouzdev D.S."/>
            <person name="Dziuba M.V."/>
            <person name="Sukhacheva M.S."/>
            <person name="Mardanov A.V."/>
            <person name="Beletskiy A.V."/>
            <person name="Kuznetsov B.B."/>
            <person name="Skryabin K.G."/>
        </authorList>
    </citation>
    <scope>NUCLEOTIDE SEQUENCE [LARGE SCALE GENOMIC DNA]</scope>
    <source>
        <strain evidence="8 9">SO-1</strain>
    </source>
</reference>
<dbReference type="EC" id="2.7.13.3" evidence="2"/>
<evidence type="ECO:0000313" key="8">
    <source>
        <dbReference type="EMBL" id="EME71042.1"/>
    </source>
</evidence>
<dbReference type="InterPro" id="IPR050351">
    <property type="entry name" value="BphY/WalK/GraS-like"/>
</dbReference>
<evidence type="ECO:0000256" key="3">
    <source>
        <dbReference type="ARBA" id="ARBA00022553"/>
    </source>
</evidence>
<dbReference type="PROSITE" id="PS50109">
    <property type="entry name" value="HIS_KIN"/>
    <property type="match status" value="1"/>
</dbReference>
<dbReference type="Gene3D" id="3.30.565.10">
    <property type="entry name" value="Histidine kinase-like ATPase, C-terminal domain"/>
    <property type="match status" value="1"/>
</dbReference>
<dbReference type="EMBL" id="AONQ01000010">
    <property type="protein sequence ID" value="EME71042.1"/>
    <property type="molecule type" value="Genomic_DNA"/>
</dbReference>
<gene>
    <name evidence="8" type="ORF">H261_05634</name>
</gene>
<dbReference type="GO" id="GO:0030295">
    <property type="term" value="F:protein kinase activator activity"/>
    <property type="evidence" value="ECO:0007669"/>
    <property type="project" value="TreeGrafter"/>
</dbReference>
<dbReference type="InterPro" id="IPR003661">
    <property type="entry name" value="HisK_dim/P_dom"/>
</dbReference>
<evidence type="ECO:0000256" key="4">
    <source>
        <dbReference type="ARBA" id="ARBA00022679"/>
    </source>
</evidence>
<comment type="catalytic activity">
    <reaction evidence="1">
        <text>ATP + protein L-histidine = ADP + protein N-phospho-L-histidine.</text>
        <dbReference type="EC" id="2.7.13.3"/>
    </reaction>
</comment>
<keyword evidence="4" id="KW-0808">Transferase</keyword>
<dbReference type="Pfam" id="PF25487">
    <property type="entry name" value="ETR1_N"/>
    <property type="match status" value="1"/>
</dbReference>
<evidence type="ECO:0000256" key="1">
    <source>
        <dbReference type="ARBA" id="ARBA00000085"/>
    </source>
</evidence>
<dbReference type="GO" id="GO:0000155">
    <property type="term" value="F:phosphorelay sensor kinase activity"/>
    <property type="evidence" value="ECO:0007669"/>
    <property type="project" value="InterPro"/>
</dbReference>
<dbReference type="PANTHER" id="PTHR42878">
    <property type="entry name" value="TWO-COMPONENT HISTIDINE KINASE"/>
    <property type="match status" value="1"/>
</dbReference>
<dbReference type="Pfam" id="PF02518">
    <property type="entry name" value="HATPase_c"/>
    <property type="match status" value="1"/>
</dbReference>
<dbReference type="InterPro" id="IPR003594">
    <property type="entry name" value="HATPase_dom"/>
</dbReference>
<keyword evidence="6" id="KW-0472">Membrane</keyword>
<dbReference type="Gene3D" id="1.10.287.130">
    <property type="match status" value="1"/>
</dbReference>
<evidence type="ECO:0000256" key="6">
    <source>
        <dbReference type="SAM" id="Phobius"/>
    </source>
</evidence>
<name>M2ZUJ0_9PROT</name>
<dbReference type="PATRIC" id="fig|1244869.3.peg.1128"/>
<keyword evidence="3" id="KW-0597">Phosphoprotein</keyword>
<keyword evidence="9" id="KW-1185">Reference proteome</keyword>
<dbReference type="InterPro" id="IPR004358">
    <property type="entry name" value="Sig_transdc_His_kin-like_C"/>
</dbReference>
<dbReference type="FunFam" id="3.30.565.10:FF:000006">
    <property type="entry name" value="Sensor histidine kinase WalK"/>
    <property type="match status" value="1"/>
</dbReference>
<keyword evidence="6" id="KW-0812">Transmembrane</keyword>
<proteinExistence type="predicted"/>
<feature type="transmembrane region" description="Helical" evidence="6">
    <location>
        <begin position="31"/>
        <end position="51"/>
    </location>
</feature>
<dbReference type="InterPro" id="IPR058544">
    <property type="entry name" value="ETR1_N"/>
</dbReference>
<dbReference type="SUPFAM" id="SSF47384">
    <property type="entry name" value="Homodimeric domain of signal transducing histidine kinase"/>
    <property type="match status" value="1"/>
</dbReference>
<evidence type="ECO:0000313" key="9">
    <source>
        <dbReference type="Proteomes" id="UP000011744"/>
    </source>
</evidence>
<protein>
    <recommendedName>
        <fullName evidence="2">histidine kinase</fullName>
        <ecNumber evidence="2">2.7.13.3</ecNumber>
    </recommendedName>
</protein>
<dbReference type="InterPro" id="IPR036097">
    <property type="entry name" value="HisK_dim/P_sf"/>
</dbReference>
<dbReference type="Pfam" id="PF00512">
    <property type="entry name" value="HisKA"/>
    <property type="match status" value="1"/>
</dbReference>
<sequence length="355" mass="38508">MAVSDGVIAASYISISVAIAVYIVKRRDIYLRWVAMAFALFILLCAASHLSDLWTLWSPDYGIQAMVKAITALVSLLTAIALWPLIPHALSLPSAAQLATANTALGLEIVERRAAEASLRETELELRAANAELDSFAYAVSHDLRAPLRAMIGFSTALDEDHHETLDKEAQHYLAQIIRGGKHMGDLIDGLLHLSRATRGELQRTNVDVSALAASVRDMIKAAGTYPTATWNIEPGLTIWGDARLIELVMQNLLENAAKYSAKAADPTIRVYGQRDEDATTICVSDNGAGFDMAHADKLFAPFQRLHRQDEFPGIGIGLSTVGRIIQRHGGTISAEASIGTGATFMFSLPQSKMR</sequence>
<evidence type="ECO:0000256" key="2">
    <source>
        <dbReference type="ARBA" id="ARBA00012438"/>
    </source>
</evidence>
<dbReference type="CDD" id="cd00082">
    <property type="entry name" value="HisKA"/>
    <property type="match status" value="1"/>
</dbReference>
<dbReference type="STRING" id="1244869.H261_05634"/>
<feature type="transmembrane region" description="Helical" evidence="6">
    <location>
        <begin position="6"/>
        <end position="24"/>
    </location>
</feature>
<organism evidence="8 9">
    <name type="scientific">Paramagnetospirillum caucaseum</name>
    <dbReference type="NCBI Taxonomy" id="1244869"/>
    <lineage>
        <taxon>Bacteria</taxon>
        <taxon>Pseudomonadati</taxon>
        <taxon>Pseudomonadota</taxon>
        <taxon>Alphaproteobacteria</taxon>
        <taxon>Rhodospirillales</taxon>
        <taxon>Magnetospirillaceae</taxon>
        <taxon>Paramagnetospirillum</taxon>
    </lineage>
</organism>
<keyword evidence="6" id="KW-1133">Transmembrane helix</keyword>
<dbReference type="eggNOG" id="COG4251">
    <property type="taxonomic scope" value="Bacteria"/>
</dbReference>
<feature type="transmembrane region" description="Helical" evidence="6">
    <location>
        <begin position="63"/>
        <end position="86"/>
    </location>
</feature>
<dbReference type="SMART" id="SM00387">
    <property type="entry name" value="HATPase_c"/>
    <property type="match status" value="1"/>
</dbReference>
<dbReference type="PRINTS" id="PR00344">
    <property type="entry name" value="BCTRLSENSOR"/>
</dbReference>
<dbReference type="SMART" id="SM00388">
    <property type="entry name" value="HisKA"/>
    <property type="match status" value="1"/>
</dbReference>
<comment type="caution">
    <text evidence="8">The sequence shown here is derived from an EMBL/GenBank/DDBJ whole genome shotgun (WGS) entry which is preliminary data.</text>
</comment>
<dbReference type="Proteomes" id="UP000011744">
    <property type="component" value="Unassembled WGS sequence"/>
</dbReference>
<dbReference type="AlphaFoldDB" id="M2ZUJ0"/>
<accession>M2ZUJ0</accession>
<dbReference type="GO" id="GO:0000156">
    <property type="term" value="F:phosphorelay response regulator activity"/>
    <property type="evidence" value="ECO:0007669"/>
    <property type="project" value="TreeGrafter"/>
</dbReference>
<evidence type="ECO:0000259" key="7">
    <source>
        <dbReference type="PROSITE" id="PS50109"/>
    </source>
</evidence>
<feature type="domain" description="Histidine kinase" evidence="7">
    <location>
        <begin position="139"/>
        <end position="353"/>
    </location>
</feature>
<dbReference type="PANTHER" id="PTHR42878:SF15">
    <property type="entry name" value="BACTERIOPHYTOCHROME"/>
    <property type="match status" value="1"/>
</dbReference>
<dbReference type="SUPFAM" id="SSF55874">
    <property type="entry name" value="ATPase domain of HSP90 chaperone/DNA topoisomerase II/histidine kinase"/>
    <property type="match status" value="1"/>
</dbReference>
<keyword evidence="5 8" id="KW-0418">Kinase</keyword>
<dbReference type="InterPro" id="IPR036890">
    <property type="entry name" value="HATPase_C_sf"/>
</dbReference>